<dbReference type="InterPro" id="IPR023997">
    <property type="entry name" value="TonB-dep_OMP_SusC/RagA_CS"/>
</dbReference>
<dbReference type="InterPro" id="IPR012910">
    <property type="entry name" value="Plug_dom"/>
</dbReference>
<sequence>MNRKNSILYLLLCLFLMTGMTLHAQESVLIRGKVTSATDKEPIIGCSVVEMDKDNRIVIGSQTDLDGNFSLKVTPKAGHKLVFTTIGFKSKSIALSTASREINCVMEEDAKGLTEVVVTAKKKANAGPFAIAERDMTYAYSKIDAGEIEDLPVASIDEALQGRMAGVDITATSGEPGAGMAIRIRGTSSINSNANPLIVVDNIPYDATISSDFDFATADEDSYSQLLNISPSDIAEISVLKDAAATALYGSKGANGVLLIKTKRGTYGPPRISYSFKGSATTMGSPIKTLNGNEYVTMIQEAFQNSGTPIDLSSYPEFARDPNNPYYYHNYGQDTDWVDAVTQTGWTQDHNLSISGGGTKALYRMSLGYYNQKGNVIGQSLDRVTTNFNLNYNISERMRVSADFSYTHSKNNKNYMTDLLESAYTKMPNQSIYEYTDTGVNTGKYFSPATTPQGDFTSANLSKYTGGVYNPLAMAEEGTWDVITDRIRPKFSIQYQIIPSQLILDADLAFDISSEKNKKFLPQIATGRPWYENTVNRAEDADAEAFLVQTFTRLSYNPKLGSDKHTLFFGTQFSTYDKKVEGWGLVSANTASTEIQDPSLSSRIISTASSRTQERTMSALLTAQYGFMDKYLLNGVIRMDGDSKYSRKHRYGYFPSLSFRWRISNESFMKKFEFLDDLSYRISYGVNGNAISKNYLYYKQYGSYDYTYLGQQGVYVSSMQLEDLKWEQTSEINTGLNFIAFNDRINIDFNWYKRTTDNQFFEKAAISNTSGYNNIPMNAGTIENKGWELGIFSTPFKNKDWTVNFRMTLAHNDNIITKLSDNISTSTTPTASNGNFMTRIQVGNPVGSFYGYKYDGVYLNDAQTIAKDKSGNPIYTYENGQRVPVKMKFWYPTVGYEFEAGDAKYVDINNDGNINQQDIVYLGNANPKLTGGFGPGVKYKNWSLDAYFNFRYGCDIINSTKMSMESMYDFKNQSKAVLRRWRTPYENEADAPADLLPRALYKKGYNWLASDRYVEDGSFLRFQSLTLKYTFEKDVVRRLGISALSLYCTLYNLYVWTNYSGLDPEVSSRSNDLNKLGYDTSKAPRAKTASIGINLTF</sequence>
<feature type="domain" description="TonB-dependent receptor plug" evidence="15">
    <location>
        <begin position="134"/>
        <end position="257"/>
    </location>
</feature>
<evidence type="ECO:0000256" key="12">
    <source>
        <dbReference type="RuleBase" id="RU003357"/>
    </source>
</evidence>
<dbReference type="OrthoDB" id="1019466at2"/>
<feature type="chain" id="PRO_5021503653" evidence="13">
    <location>
        <begin position="25"/>
        <end position="1097"/>
    </location>
</feature>
<dbReference type="PROSITE" id="PS52016">
    <property type="entry name" value="TONB_DEPENDENT_REC_3"/>
    <property type="match status" value="1"/>
</dbReference>
<evidence type="ECO:0000259" key="15">
    <source>
        <dbReference type="Pfam" id="PF07715"/>
    </source>
</evidence>
<reference evidence="16 17" key="1">
    <citation type="submission" date="2019-03" db="EMBL/GenBank/DDBJ databases">
        <title>San Antonio Military Medical Center submission to MRSN (WRAIR), pending publication.</title>
        <authorList>
            <person name="Blyth D.M."/>
            <person name="Mccarthy S.L."/>
            <person name="Schall S.E."/>
            <person name="Stam J.A."/>
            <person name="Ong A.C."/>
            <person name="Mcgann P.T."/>
        </authorList>
    </citation>
    <scope>NUCLEOTIDE SEQUENCE [LARGE SCALE GENOMIC DNA]</scope>
    <source>
        <strain evidence="16 17">MRSN571793</strain>
    </source>
</reference>
<evidence type="ECO:0000256" key="4">
    <source>
        <dbReference type="ARBA" id="ARBA00022496"/>
    </source>
</evidence>
<evidence type="ECO:0000256" key="8">
    <source>
        <dbReference type="ARBA" id="ARBA00023077"/>
    </source>
</evidence>
<evidence type="ECO:0000256" key="6">
    <source>
        <dbReference type="ARBA" id="ARBA00023004"/>
    </source>
</evidence>
<organism evidence="16 17">
    <name type="scientific">Dysgonomonas capnocytophagoides</name>
    <dbReference type="NCBI Taxonomy" id="45254"/>
    <lineage>
        <taxon>Bacteria</taxon>
        <taxon>Pseudomonadati</taxon>
        <taxon>Bacteroidota</taxon>
        <taxon>Bacteroidia</taxon>
        <taxon>Bacteroidales</taxon>
        <taxon>Dysgonomonadaceae</taxon>
        <taxon>Dysgonomonas</taxon>
    </lineage>
</organism>
<feature type="domain" description="TonB-dependent receptor-like beta-barrel" evidence="14">
    <location>
        <begin position="437"/>
        <end position="908"/>
    </location>
</feature>
<evidence type="ECO:0000313" key="16">
    <source>
        <dbReference type="EMBL" id="TFD96805.1"/>
    </source>
</evidence>
<keyword evidence="4" id="KW-0410">Iron transport</keyword>
<keyword evidence="16" id="KW-0675">Receptor</keyword>
<dbReference type="SUPFAM" id="SSF56935">
    <property type="entry name" value="Porins"/>
    <property type="match status" value="1"/>
</dbReference>
<dbReference type="Pfam" id="PF00593">
    <property type="entry name" value="TonB_dep_Rec_b-barrel"/>
    <property type="match status" value="1"/>
</dbReference>
<evidence type="ECO:0000313" key="17">
    <source>
        <dbReference type="Proteomes" id="UP000297861"/>
    </source>
</evidence>
<dbReference type="STRING" id="1121485.GCA_000426485_02849"/>
<dbReference type="Gene3D" id="2.40.170.20">
    <property type="entry name" value="TonB-dependent receptor, beta-barrel domain"/>
    <property type="match status" value="1"/>
</dbReference>
<comment type="similarity">
    <text evidence="11 12">Belongs to the TonB-dependent receptor family.</text>
</comment>
<dbReference type="AlphaFoldDB" id="A0A4Y8L2C7"/>
<feature type="signal peptide" evidence="13">
    <location>
        <begin position="1"/>
        <end position="24"/>
    </location>
</feature>
<keyword evidence="17" id="KW-1185">Reference proteome</keyword>
<keyword evidence="8 12" id="KW-0798">TonB box</keyword>
<evidence type="ECO:0000256" key="2">
    <source>
        <dbReference type="ARBA" id="ARBA00022448"/>
    </source>
</evidence>
<dbReference type="Gene3D" id="2.170.130.10">
    <property type="entry name" value="TonB-dependent receptor, plug domain"/>
    <property type="match status" value="1"/>
</dbReference>
<evidence type="ECO:0000256" key="5">
    <source>
        <dbReference type="ARBA" id="ARBA00022692"/>
    </source>
</evidence>
<dbReference type="InterPro" id="IPR036942">
    <property type="entry name" value="Beta-barrel_TonB_sf"/>
</dbReference>
<keyword evidence="2 11" id="KW-0813">Transport</keyword>
<comment type="caution">
    <text evidence="16">The sequence shown here is derived from an EMBL/GenBank/DDBJ whole genome shotgun (WGS) entry which is preliminary data.</text>
</comment>
<comment type="subcellular location">
    <subcellularLocation>
        <location evidence="1 11">Cell outer membrane</location>
        <topology evidence="1 11">Multi-pass membrane protein</topology>
    </subcellularLocation>
</comment>
<evidence type="ECO:0000259" key="14">
    <source>
        <dbReference type="Pfam" id="PF00593"/>
    </source>
</evidence>
<proteinExistence type="inferred from homology"/>
<evidence type="ECO:0000256" key="3">
    <source>
        <dbReference type="ARBA" id="ARBA00022452"/>
    </source>
</evidence>
<keyword evidence="13" id="KW-0732">Signal</keyword>
<dbReference type="PANTHER" id="PTHR32552">
    <property type="entry name" value="FERRICHROME IRON RECEPTOR-RELATED"/>
    <property type="match status" value="1"/>
</dbReference>
<dbReference type="PANTHER" id="PTHR32552:SF81">
    <property type="entry name" value="TONB-DEPENDENT OUTER MEMBRANE RECEPTOR"/>
    <property type="match status" value="1"/>
</dbReference>
<keyword evidence="6" id="KW-0408">Iron</keyword>
<dbReference type="Proteomes" id="UP000297861">
    <property type="component" value="Unassembled WGS sequence"/>
</dbReference>
<evidence type="ECO:0000256" key="9">
    <source>
        <dbReference type="ARBA" id="ARBA00023136"/>
    </source>
</evidence>
<accession>A0A4Y8L2C7</accession>
<dbReference type="GO" id="GO:0006826">
    <property type="term" value="P:iron ion transport"/>
    <property type="evidence" value="ECO:0007669"/>
    <property type="project" value="UniProtKB-KW"/>
</dbReference>
<dbReference type="InterPro" id="IPR037066">
    <property type="entry name" value="Plug_dom_sf"/>
</dbReference>
<gene>
    <name evidence="16" type="ORF">E2605_08275</name>
</gene>
<dbReference type="InterPro" id="IPR018247">
    <property type="entry name" value="EF_Hand_1_Ca_BS"/>
</dbReference>
<keyword evidence="7" id="KW-0406">Ion transport</keyword>
<dbReference type="RefSeq" id="WP_134436092.1">
    <property type="nucleotide sequence ID" value="NZ_SOML01000004.1"/>
</dbReference>
<evidence type="ECO:0000256" key="13">
    <source>
        <dbReference type="SAM" id="SignalP"/>
    </source>
</evidence>
<evidence type="ECO:0000256" key="10">
    <source>
        <dbReference type="ARBA" id="ARBA00023237"/>
    </source>
</evidence>
<dbReference type="InterPro" id="IPR000531">
    <property type="entry name" value="Beta-barrel_TonB"/>
</dbReference>
<dbReference type="InterPro" id="IPR008969">
    <property type="entry name" value="CarboxyPept-like_regulatory"/>
</dbReference>
<dbReference type="PROSITE" id="PS00018">
    <property type="entry name" value="EF_HAND_1"/>
    <property type="match status" value="1"/>
</dbReference>
<evidence type="ECO:0000256" key="7">
    <source>
        <dbReference type="ARBA" id="ARBA00023065"/>
    </source>
</evidence>
<dbReference type="GO" id="GO:0009279">
    <property type="term" value="C:cell outer membrane"/>
    <property type="evidence" value="ECO:0007669"/>
    <property type="project" value="UniProtKB-SubCell"/>
</dbReference>
<keyword evidence="3 11" id="KW-1134">Transmembrane beta strand</keyword>
<keyword evidence="9 11" id="KW-0472">Membrane</keyword>
<dbReference type="SUPFAM" id="SSF49464">
    <property type="entry name" value="Carboxypeptidase regulatory domain-like"/>
    <property type="match status" value="1"/>
</dbReference>
<evidence type="ECO:0000256" key="11">
    <source>
        <dbReference type="PROSITE-ProRule" id="PRU01360"/>
    </source>
</evidence>
<keyword evidence="10 11" id="KW-0998">Cell outer membrane</keyword>
<dbReference type="NCBIfam" id="TIGR04056">
    <property type="entry name" value="OMP_RagA_SusC"/>
    <property type="match status" value="1"/>
</dbReference>
<keyword evidence="5 11" id="KW-0812">Transmembrane</keyword>
<dbReference type="InterPro" id="IPR039426">
    <property type="entry name" value="TonB-dep_rcpt-like"/>
</dbReference>
<name>A0A4Y8L2C7_9BACT</name>
<dbReference type="InterPro" id="IPR023996">
    <property type="entry name" value="TonB-dep_OMP_SusC/RagA"/>
</dbReference>
<dbReference type="NCBIfam" id="TIGR04057">
    <property type="entry name" value="SusC_RagA_signa"/>
    <property type="match status" value="1"/>
</dbReference>
<dbReference type="EMBL" id="SOML01000004">
    <property type="protein sequence ID" value="TFD96805.1"/>
    <property type="molecule type" value="Genomic_DNA"/>
</dbReference>
<protein>
    <submittedName>
        <fullName evidence="16">TonB-dependent receptor</fullName>
    </submittedName>
</protein>
<dbReference type="Pfam" id="PF07715">
    <property type="entry name" value="Plug"/>
    <property type="match status" value="1"/>
</dbReference>
<evidence type="ECO:0000256" key="1">
    <source>
        <dbReference type="ARBA" id="ARBA00004571"/>
    </source>
</evidence>
<dbReference type="Pfam" id="PF13715">
    <property type="entry name" value="CarbopepD_reg_2"/>
    <property type="match status" value="1"/>
</dbReference>